<accession>A0AAV2NUA8</accession>
<name>A0AAV2NUA8_9HYME</name>
<gene>
    <name evidence="2" type="ORF">LPLAT_LOCUS8818</name>
</gene>
<evidence type="ECO:0000313" key="3">
    <source>
        <dbReference type="Proteomes" id="UP001497644"/>
    </source>
</evidence>
<dbReference type="EMBL" id="OZ034827">
    <property type="protein sequence ID" value="CAL1682993.1"/>
    <property type="molecule type" value="Genomic_DNA"/>
</dbReference>
<dbReference type="Proteomes" id="UP001497644">
    <property type="component" value="Chromosome 4"/>
</dbReference>
<proteinExistence type="predicted"/>
<reference evidence="2" key="1">
    <citation type="submission" date="2024-04" db="EMBL/GenBank/DDBJ databases">
        <authorList>
            <consortium name="Molecular Ecology Group"/>
        </authorList>
    </citation>
    <scope>NUCLEOTIDE SEQUENCE</scope>
</reference>
<keyword evidence="3" id="KW-1185">Reference proteome</keyword>
<sequence>MANTYIRSSISDAEGRKRAFVVLYEVKRDVKVTNPRERWTRAVRVARFPVSRARTGSGSGGGGGDGEPHSWSPPCEPATRDGDRVAEKRSPLPRCATGIRVRRPPPLLV</sequence>
<protein>
    <submittedName>
        <fullName evidence="2">Uncharacterized protein</fullName>
    </submittedName>
</protein>
<evidence type="ECO:0000256" key="1">
    <source>
        <dbReference type="SAM" id="MobiDB-lite"/>
    </source>
</evidence>
<dbReference type="AlphaFoldDB" id="A0AAV2NUA8"/>
<organism evidence="2 3">
    <name type="scientific">Lasius platythorax</name>
    <dbReference type="NCBI Taxonomy" id="488582"/>
    <lineage>
        <taxon>Eukaryota</taxon>
        <taxon>Metazoa</taxon>
        <taxon>Ecdysozoa</taxon>
        <taxon>Arthropoda</taxon>
        <taxon>Hexapoda</taxon>
        <taxon>Insecta</taxon>
        <taxon>Pterygota</taxon>
        <taxon>Neoptera</taxon>
        <taxon>Endopterygota</taxon>
        <taxon>Hymenoptera</taxon>
        <taxon>Apocrita</taxon>
        <taxon>Aculeata</taxon>
        <taxon>Formicoidea</taxon>
        <taxon>Formicidae</taxon>
        <taxon>Formicinae</taxon>
        <taxon>Lasius</taxon>
        <taxon>Lasius</taxon>
    </lineage>
</organism>
<feature type="compositionally biased region" description="Basic and acidic residues" evidence="1">
    <location>
        <begin position="78"/>
        <end position="90"/>
    </location>
</feature>
<feature type="region of interest" description="Disordered" evidence="1">
    <location>
        <begin position="50"/>
        <end position="109"/>
    </location>
</feature>
<evidence type="ECO:0000313" key="2">
    <source>
        <dbReference type="EMBL" id="CAL1682993.1"/>
    </source>
</evidence>